<sequence length="247" mass="26901">MSTTPRQSLAQTFTELVDILVTDFDLVEVMHLIAARSQQILDVDAVGILLVDSHGSLNVIAASTEEARVLELSQLQNREGPCLECFHTGHPVSGADLSSEMTRWPRFASEALQAGFTGIHALPMRLRDEIIGGMSLFSGAGRSIDAETLSAAQALTDVAAIALLHERAVRHRRLLVEQLQNAINHRLMIEQAKGLIAERAGVSIGEAFDVLRAYAHTHHWKLSELAEAVIQDGSTTSDVLRGRAQQN</sequence>
<dbReference type="EMBL" id="JAPQYE010000001">
    <property type="protein sequence ID" value="MCZ0726960.1"/>
    <property type="molecule type" value="Genomic_DNA"/>
</dbReference>
<dbReference type="PIRSF" id="PIRSF036625">
    <property type="entry name" value="GAF_ANTAR"/>
    <property type="match status" value="1"/>
</dbReference>
<protein>
    <submittedName>
        <fullName evidence="6">GAF and ANTAR domain-containing protein</fullName>
    </submittedName>
</protein>
<evidence type="ECO:0000259" key="5">
    <source>
        <dbReference type="PROSITE" id="PS50921"/>
    </source>
</evidence>
<dbReference type="SMART" id="SM00065">
    <property type="entry name" value="GAF"/>
    <property type="match status" value="1"/>
</dbReference>
<dbReference type="Pfam" id="PF03861">
    <property type="entry name" value="ANTAR"/>
    <property type="match status" value="1"/>
</dbReference>
<dbReference type="InterPro" id="IPR003018">
    <property type="entry name" value="GAF"/>
</dbReference>
<dbReference type="PROSITE" id="PS50921">
    <property type="entry name" value="ANTAR"/>
    <property type="match status" value="1"/>
</dbReference>
<name>A0ABT4H9U3_MYCIR</name>
<dbReference type="InterPro" id="IPR036388">
    <property type="entry name" value="WH-like_DNA-bd_sf"/>
</dbReference>
<evidence type="ECO:0000313" key="7">
    <source>
        <dbReference type="Proteomes" id="UP001084650"/>
    </source>
</evidence>
<dbReference type="InterPro" id="IPR005561">
    <property type="entry name" value="ANTAR"/>
</dbReference>
<evidence type="ECO:0000256" key="3">
    <source>
        <dbReference type="ARBA" id="ARBA00023015"/>
    </source>
</evidence>
<dbReference type="InterPro" id="IPR012074">
    <property type="entry name" value="GAF_ANTAR"/>
</dbReference>
<keyword evidence="7" id="KW-1185">Reference proteome</keyword>
<feature type="domain" description="ANTAR" evidence="5">
    <location>
        <begin position="169"/>
        <end position="230"/>
    </location>
</feature>
<organism evidence="6 7">
    <name type="scientific">Mycolicibacterium iranicum</name>
    <name type="common">Mycobacterium iranicum</name>
    <dbReference type="NCBI Taxonomy" id="912594"/>
    <lineage>
        <taxon>Bacteria</taxon>
        <taxon>Bacillati</taxon>
        <taxon>Actinomycetota</taxon>
        <taxon>Actinomycetes</taxon>
        <taxon>Mycobacteriales</taxon>
        <taxon>Mycobacteriaceae</taxon>
        <taxon>Mycolicibacterium</taxon>
    </lineage>
</organism>
<dbReference type="InterPro" id="IPR011006">
    <property type="entry name" value="CheY-like_superfamily"/>
</dbReference>
<evidence type="ECO:0000256" key="1">
    <source>
        <dbReference type="ARBA" id="ARBA00022679"/>
    </source>
</evidence>
<dbReference type="Gene3D" id="3.30.450.40">
    <property type="match status" value="1"/>
</dbReference>
<dbReference type="Pfam" id="PF13185">
    <property type="entry name" value="GAF_2"/>
    <property type="match status" value="1"/>
</dbReference>
<evidence type="ECO:0000256" key="4">
    <source>
        <dbReference type="ARBA" id="ARBA00023163"/>
    </source>
</evidence>
<keyword evidence="2" id="KW-0418">Kinase</keyword>
<gene>
    <name evidence="6" type="ORF">OY187_02795</name>
</gene>
<dbReference type="SUPFAM" id="SSF55781">
    <property type="entry name" value="GAF domain-like"/>
    <property type="match status" value="1"/>
</dbReference>
<dbReference type="Gene3D" id="1.10.10.10">
    <property type="entry name" value="Winged helix-like DNA-binding domain superfamily/Winged helix DNA-binding domain"/>
    <property type="match status" value="1"/>
</dbReference>
<dbReference type="InterPro" id="IPR029016">
    <property type="entry name" value="GAF-like_dom_sf"/>
</dbReference>
<evidence type="ECO:0000313" key="6">
    <source>
        <dbReference type="EMBL" id="MCZ0726960.1"/>
    </source>
</evidence>
<keyword evidence="1" id="KW-0808">Transferase</keyword>
<accession>A0ABT4H9U3</accession>
<keyword evidence="4" id="KW-0804">Transcription</keyword>
<dbReference type="Proteomes" id="UP001084650">
    <property type="component" value="Unassembled WGS sequence"/>
</dbReference>
<dbReference type="RefSeq" id="WP_268785209.1">
    <property type="nucleotide sequence ID" value="NZ_JAPQYE010000001.1"/>
</dbReference>
<comment type="caution">
    <text evidence="6">The sequence shown here is derived from an EMBL/GenBank/DDBJ whole genome shotgun (WGS) entry which is preliminary data.</text>
</comment>
<proteinExistence type="predicted"/>
<dbReference type="SUPFAM" id="SSF52172">
    <property type="entry name" value="CheY-like"/>
    <property type="match status" value="1"/>
</dbReference>
<dbReference type="SMART" id="SM01012">
    <property type="entry name" value="ANTAR"/>
    <property type="match status" value="1"/>
</dbReference>
<evidence type="ECO:0000256" key="2">
    <source>
        <dbReference type="ARBA" id="ARBA00022777"/>
    </source>
</evidence>
<keyword evidence="3" id="KW-0805">Transcription regulation</keyword>
<reference evidence="6" key="1">
    <citation type="submission" date="2022-12" db="EMBL/GenBank/DDBJ databases">
        <title>Whole genome sequence of Mycolicibacterium iranicum strain SBH312.</title>
        <authorList>
            <person name="Jani J."/>
            <person name="Arifin Mustapha Z."/>
            <person name="Ahmed K."/>
            <person name="Kai Ling C."/>
        </authorList>
    </citation>
    <scope>NUCLEOTIDE SEQUENCE</scope>
    <source>
        <strain evidence="6">SBH312</strain>
    </source>
</reference>